<sequence>MSLVFSVSLGPVLEAIVSRMRYVSSQTDQPVRFVGLSTALANASDVAAWLGIGKIGLFNFKPAVRPVPCSVHIQGFPQKHYCPRMNAMNKPVFEALLTHASPDLSAEDMQTPPEILNGVYSTCTFSSSSSSSSSCSSSFSSSFSSASSSAGPRRFSPIALRPSLVFVSSRRQTRRTAQELVSLLHTRHEHATDLFLDVRPEEADEFSQTVESVQDASLRTTLHHGVAIHHAGLSPHDRAVSARLFEKGFVRVLVATATLAWGMNLPARLVVVKGTEYYDAETNRYKDFPITDLLQMIGRAGRPQFDSQAVAVIFCHEPKKNFYKRFLYQPFPVESCLLNVLAEHLNAEIVGGTIQTKQQAIEYLTWTYFFRRLTSNPSYYDPSLMIQDFTSSFASRGDRLQASAVRQRRAAIAAFVDKAVCEALDELLEASALRLRFPTAEEKSQAVTGGDATQADAVTRRLRHSADADEQDGEQDEEERGQEARAIRAELSALSEEKKPARRGRGRKTCEGRDIFEEEDDGPTSLEPVLESTPLGRIACVNYISPKSAKMLSDALRPAQAEEENRRLSFVDIVKLLADVPEYKQMPVRHNEDNLNADFSAICPYPIDASTVNSPHTKTFLLFQAQMFQLPVPIADYNTDLKSALDNAMRILQAMLDICTEEAQLRYALDVILLFQCLIQATHPARSSLRALKHLRSAEPSRLRRLSCLGIHSLPFLVEHKCPAAVLLKAGFTDKHTHEICEELKKFPRLRVSTRLFVKEAEGASDDEAVFEHSPPQPLRQGDGREGETLVHTVRPGADLHLEVSLKYSNLPPQVAFTPNFHKQKTAGWFLLLGDADEDVDELIALRRVHLHSGKTQASFEFSAPDVGGASFLLTLFVCSDTYFGLDQEIELCIRTEATGDIDEAPREI</sequence>
<dbReference type="Pfam" id="PF02889">
    <property type="entry name" value="Sec63"/>
    <property type="match status" value="1"/>
</dbReference>
<dbReference type="SUPFAM" id="SSF158702">
    <property type="entry name" value="Sec63 N-terminal domain-like"/>
    <property type="match status" value="1"/>
</dbReference>
<proteinExistence type="predicted"/>
<dbReference type="InterPro" id="IPR001650">
    <property type="entry name" value="Helicase_C-like"/>
</dbReference>
<dbReference type="Gene3D" id="3.40.50.300">
    <property type="entry name" value="P-loop containing nucleotide triphosphate hydrolases"/>
    <property type="match status" value="2"/>
</dbReference>
<comment type="caution">
    <text evidence="7">The sequence shown here is derived from an EMBL/GenBank/DDBJ whole genome shotgun (WGS) entry which is preliminary data.</text>
</comment>
<evidence type="ECO:0000256" key="4">
    <source>
        <dbReference type="ARBA" id="ARBA00022840"/>
    </source>
</evidence>
<dbReference type="SUPFAM" id="SSF52540">
    <property type="entry name" value="P-loop containing nucleoside triphosphate hydrolases"/>
    <property type="match status" value="1"/>
</dbReference>
<evidence type="ECO:0000313" key="8">
    <source>
        <dbReference type="Proteomes" id="UP000284452"/>
    </source>
</evidence>
<dbReference type="GO" id="GO:0004386">
    <property type="term" value="F:helicase activity"/>
    <property type="evidence" value="ECO:0007669"/>
    <property type="project" value="UniProtKB-KW"/>
</dbReference>
<dbReference type="Proteomes" id="UP000284452">
    <property type="component" value="Unassembled WGS sequence"/>
</dbReference>
<evidence type="ECO:0000256" key="5">
    <source>
        <dbReference type="SAM" id="MobiDB-lite"/>
    </source>
</evidence>
<keyword evidence="2" id="KW-0378">Hydrolase</keyword>
<dbReference type="EMBL" id="AHIV02001276">
    <property type="protein sequence ID" value="RQX70571.1"/>
    <property type="molecule type" value="Genomic_DNA"/>
</dbReference>
<dbReference type="Gene3D" id="1.10.10.10">
    <property type="entry name" value="Winged helix-like DNA-binding domain superfamily/Winged helix DNA-binding domain"/>
    <property type="match status" value="1"/>
</dbReference>
<dbReference type="Gene3D" id="1.10.3380.10">
    <property type="entry name" value="Sec63 N-terminal domain-like domain"/>
    <property type="match status" value="1"/>
</dbReference>
<dbReference type="InterPro" id="IPR014756">
    <property type="entry name" value="Ig_E-set"/>
</dbReference>
<evidence type="ECO:0000256" key="3">
    <source>
        <dbReference type="ARBA" id="ARBA00022806"/>
    </source>
</evidence>
<dbReference type="FunFam" id="1.10.3380.10:FF:000002">
    <property type="entry name" value="Activating signal cointegrator 1 complex subunit 3"/>
    <property type="match status" value="1"/>
</dbReference>
<dbReference type="SMART" id="SM00973">
    <property type="entry name" value="Sec63"/>
    <property type="match status" value="1"/>
</dbReference>
<feature type="region of interest" description="Disordered" evidence="5">
    <location>
        <begin position="767"/>
        <end position="786"/>
    </location>
</feature>
<dbReference type="GO" id="GO:0005524">
    <property type="term" value="F:ATP binding"/>
    <property type="evidence" value="ECO:0007669"/>
    <property type="project" value="UniProtKB-KW"/>
</dbReference>
<dbReference type="FunFam" id="1.10.10.10:FF:000012">
    <property type="entry name" value="U5 small nuclear ribonucleoprotein helicase"/>
    <property type="match status" value="1"/>
</dbReference>
<evidence type="ECO:0000259" key="6">
    <source>
        <dbReference type="PROSITE" id="PS51194"/>
    </source>
</evidence>
<dbReference type="PANTHER" id="PTHR47961:SF4">
    <property type="entry name" value="ACTIVATING SIGNAL COINTEGRATOR 1 COMPLEX SUBUNIT 3"/>
    <property type="match status" value="1"/>
</dbReference>
<dbReference type="InterPro" id="IPR057842">
    <property type="entry name" value="WH_MER3"/>
</dbReference>
<dbReference type="PANTHER" id="PTHR47961">
    <property type="entry name" value="DNA POLYMERASE THETA, PUTATIVE (AFU_ORTHOLOGUE AFUA_1G05260)-RELATED"/>
    <property type="match status" value="1"/>
</dbReference>
<evidence type="ECO:0000313" key="7">
    <source>
        <dbReference type="EMBL" id="RQX70571.1"/>
    </source>
</evidence>
<dbReference type="InterPro" id="IPR050474">
    <property type="entry name" value="Hel308_SKI2-like"/>
</dbReference>
<dbReference type="InterPro" id="IPR035892">
    <property type="entry name" value="C2_domain_sf"/>
</dbReference>
<feature type="region of interest" description="Disordered" evidence="5">
    <location>
        <begin position="462"/>
        <end position="484"/>
    </location>
</feature>
<dbReference type="AlphaFoldDB" id="A0A425HWD6"/>
<keyword evidence="3" id="KW-0347">Helicase</keyword>
<dbReference type="VEuPathDB" id="ToxoDB:TGCAST_388440"/>
<dbReference type="Gene3D" id="2.60.40.150">
    <property type="entry name" value="C2 domain"/>
    <property type="match status" value="1"/>
</dbReference>
<gene>
    <name evidence="7" type="ORF">TGCAST_388440</name>
</gene>
<dbReference type="InterPro" id="IPR004179">
    <property type="entry name" value="Sec63-dom"/>
</dbReference>
<name>A0A425HWD6_TOXGO</name>
<evidence type="ECO:0000256" key="2">
    <source>
        <dbReference type="ARBA" id="ARBA00022801"/>
    </source>
</evidence>
<dbReference type="SMART" id="SM00490">
    <property type="entry name" value="HELICc"/>
    <property type="match status" value="1"/>
</dbReference>
<keyword evidence="4" id="KW-0067">ATP-binding</keyword>
<dbReference type="Pfam" id="PF23445">
    <property type="entry name" value="WHD_SNRNP200"/>
    <property type="match status" value="1"/>
</dbReference>
<dbReference type="SUPFAM" id="SSF81296">
    <property type="entry name" value="E set domains"/>
    <property type="match status" value="1"/>
</dbReference>
<evidence type="ECO:0000256" key="1">
    <source>
        <dbReference type="ARBA" id="ARBA00022741"/>
    </source>
</evidence>
<dbReference type="CDD" id="cd18795">
    <property type="entry name" value="SF2_C_Ski2"/>
    <property type="match status" value="1"/>
</dbReference>
<keyword evidence="1" id="KW-0547">Nucleotide-binding</keyword>
<accession>A0A425HWD6</accession>
<dbReference type="GO" id="GO:0016787">
    <property type="term" value="F:hydrolase activity"/>
    <property type="evidence" value="ECO:0007669"/>
    <property type="project" value="UniProtKB-KW"/>
</dbReference>
<dbReference type="GO" id="GO:0005634">
    <property type="term" value="C:nucleus"/>
    <property type="evidence" value="ECO:0007669"/>
    <property type="project" value="TreeGrafter"/>
</dbReference>
<organism evidence="7 8">
    <name type="scientific">Toxoplasma gondii CAST</name>
    <dbReference type="NCBI Taxonomy" id="943122"/>
    <lineage>
        <taxon>Eukaryota</taxon>
        <taxon>Sar</taxon>
        <taxon>Alveolata</taxon>
        <taxon>Apicomplexa</taxon>
        <taxon>Conoidasida</taxon>
        <taxon>Coccidia</taxon>
        <taxon>Eucoccidiorida</taxon>
        <taxon>Eimeriorina</taxon>
        <taxon>Sarcocystidae</taxon>
        <taxon>Toxoplasma</taxon>
    </lineage>
</organism>
<dbReference type="PROSITE" id="PS51194">
    <property type="entry name" value="HELICASE_CTER"/>
    <property type="match status" value="1"/>
</dbReference>
<reference evidence="7 8" key="1">
    <citation type="submission" date="2017-10" db="EMBL/GenBank/DDBJ databases">
        <authorList>
            <person name="Sibley D."/>
            <person name="Venepally P."/>
            <person name="Karamycheva S."/>
            <person name="Hadjithomas M."/>
            <person name="Khan A."/>
            <person name="Brunk B."/>
            <person name="Roos D."/>
            <person name="Caler E."/>
            <person name="Lorenzi H."/>
        </authorList>
    </citation>
    <scope>NUCLEOTIDE SEQUENCE [LARGE SCALE GENOMIC DNA]</scope>
    <source>
        <strain evidence="7 8">CAST</strain>
    </source>
</reference>
<dbReference type="InterPro" id="IPR036388">
    <property type="entry name" value="WH-like_DNA-bd_sf"/>
</dbReference>
<dbReference type="InterPro" id="IPR027417">
    <property type="entry name" value="P-loop_NTPase"/>
</dbReference>
<protein>
    <submittedName>
        <fullName evidence="7">Activating signal cointegrator 1 complex subunit 3</fullName>
    </submittedName>
</protein>
<feature type="domain" description="Helicase C-terminal" evidence="6">
    <location>
        <begin position="190"/>
        <end position="362"/>
    </location>
</feature>
<feature type="compositionally biased region" description="Acidic residues" evidence="5">
    <location>
        <begin position="468"/>
        <end position="480"/>
    </location>
</feature>
<dbReference type="Pfam" id="PF00271">
    <property type="entry name" value="Helicase_C"/>
    <property type="match status" value="1"/>
</dbReference>